<evidence type="ECO:0000256" key="3">
    <source>
        <dbReference type="ARBA" id="ARBA00022692"/>
    </source>
</evidence>
<dbReference type="PANTHER" id="PTHR11819:SF195">
    <property type="entry name" value="SODIUM_GLUCOSE COTRANSPORTER 4"/>
    <property type="match status" value="1"/>
</dbReference>
<feature type="transmembrane region" description="Helical" evidence="7">
    <location>
        <begin position="457"/>
        <end position="477"/>
    </location>
</feature>
<dbReference type="GO" id="GO:0005412">
    <property type="term" value="F:D-glucose:sodium symporter activity"/>
    <property type="evidence" value="ECO:0007669"/>
    <property type="project" value="TreeGrafter"/>
</dbReference>
<comment type="subcellular location">
    <subcellularLocation>
        <location evidence="1">Membrane</location>
        <topology evidence="1">Multi-pass membrane protein</topology>
    </subcellularLocation>
</comment>
<reference evidence="9" key="1">
    <citation type="submission" date="2016-11" db="EMBL/GenBank/DDBJ databases">
        <authorList>
            <person name="Varghese N."/>
            <person name="Submissions S."/>
        </authorList>
    </citation>
    <scope>NUCLEOTIDE SEQUENCE [LARGE SCALE GENOMIC DNA]</scope>
    <source>
        <strain evidence="9">DSM 24786</strain>
    </source>
</reference>
<dbReference type="AlphaFoldDB" id="A0A1K1PN37"/>
<feature type="transmembrane region" description="Helical" evidence="7">
    <location>
        <begin position="551"/>
        <end position="573"/>
    </location>
</feature>
<keyword evidence="9" id="KW-1185">Reference proteome</keyword>
<evidence type="ECO:0000313" key="8">
    <source>
        <dbReference type="EMBL" id="SFW49104.1"/>
    </source>
</evidence>
<dbReference type="InterPro" id="IPR038377">
    <property type="entry name" value="Na/Glc_symporter_sf"/>
</dbReference>
<organism evidence="8 9">
    <name type="scientific">Cellulophaga fucicola</name>
    <dbReference type="NCBI Taxonomy" id="76595"/>
    <lineage>
        <taxon>Bacteria</taxon>
        <taxon>Pseudomonadati</taxon>
        <taxon>Bacteroidota</taxon>
        <taxon>Flavobacteriia</taxon>
        <taxon>Flavobacteriales</taxon>
        <taxon>Flavobacteriaceae</taxon>
        <taxon>Cellulophaga</taxon>
    </lineage>
</organism>
<evidence type="ECO:0000256" key="1">
    <source>
        <dbReference type="ARBA" id="ARBA00004141"/>
    </source>
</evidence>
<feature type="transmembrane region" description="Helical" evidence="7">
    <location>
        <begin position="404"/>
        <end position="421"/>
    </location>
</feature>
<proteinExistence type="inferred from homology"/>
<evidence type="ECO:0000256" key="4">
    <source>
        <dbReference type="ARBA" id="ARBA00022989"/>
    </source>
</evidence>
<feature type="transmembrane region" description="Helical" evidence="7">
    <location>
        <begin position="26"/>
        <end position="47"/>
    </location>
</feature>
<feature type="transmembrane region" description="Helical" evidence="7">
    <location>
        <begin position="100"/>
        <end position="122"/>
    </location>
</feature>
<dbReference type="Gene3D" id="1.20.1730.10">
    <property type="entry name" value="Sodium/glucose cotransporter"/>
    <property type="match status" value="1"/>
</dbReference>
<dbReference type="InterPro" id="IPR001734">
    <property type="entry name" value="Na/solute_symporter"/>
</dbReference>
<feature type="transmembrane region" description="Helical" evidence="7">
    <location>
        <begin position="216"/>
        <end position="236"/>
    </location>
</feature>
<feature type="transmembrane region" description="Helical" evidence="7">
    <location>
        <begin position="351"/>
        <end position="373"/>
    </location>
</feature>
<feature type="transmembrane region" description="Helical" evidence="7">
    <location>
        <begin position="59"/>
        <end position="80"/>
    </location>
</feature>
<dbReference type="GO" id="GO:0005886">
    <property type="term" value="C:plasma membrane"/>
    <property type="evidence" value="ECO:0007669"/>
    <property type="project" value="TreeGrafter"/>
</dbReference>
<feature type="transmembrane region" description="Helical" evidence="7">
    <location>
        <begin position="185"/>
        <end position="204"/>
    </location>
</feature>
<dbReference type="NCBIfam" id="NF007790">
    <property type="entry name" value="PRK10484.1"/>
    <property type="match status" value="1"/>
</dbReference>
<comment type="similarity">
    <text evidence="2 6">Belongs to the sodium:solute symporter (SSF) (TC 2.A.21) family.</text>
</comment>
<evidence type="ECO:0000256" key="2">
    <source>
        <dbReference type="ARBA" id="ARBA00006434"/>
    </source>
</evidence>
<feature type="transmembrane region" description="Helical" evidence="7">
    <location>
        <begin position="306"/>
        <end position="331"/>
    </location>
</feature>
<protein>
    <submittedName>
        <fullName evidence="8">Solute:Na+ symporter, SSS family</fullName>
    </submittedName>
</protein>
<evidence type="ECO:0000256" key="7">
    <source>
        <dbReference type="SAM" id="Phobius"/>
    </source>
</evidence>
<keyword evidence="4 7" id="KW-1133">Transmembrane helix</keyword>
<evidence type="ECO:0000256" key="6">
    <source>
        <dbReference type="RuleBase" id="RU362091"/>
    </source>
</evidence>
<dbReference type="Pfam" id="PF00474">
    <property type="entry name" value="SSF"/>
    <property type="match status" value="1"/>
</dbReference>
<accession>A0A1K1PN37</accession>
<dbReference type="PANTHER" id="PTHR11819">
    <property type="entry name" value="SOLUTE CARRIER FAMILY 5"/>
    <property type="match status" value="1"/>
</dbReference>
<feature type="transmembrane region" description="Helical" evidence="7">
    <location>
        <begin position="266"/>
        <end position="285"/>
    </location>
</feature>
<name>A0A1K1PN37_9FLAO</name>
<dbReference type="PROSITE" id="PS50283">
    <property type="entry name" value="NA_SOLUT_SYMP_3"/>
    <property type="match status" value="1"/>
</dbReference>
<evidence type="ECO:0000313" key="9">
    <source>
        <dbReference type="Proteomes" id="UP000183257"/>
    </source>
</evidence>
<dbReference type="NCBIfam" id="TIGR00813">
    <property type="entry name" value="sss"/>
    <property type="match status" value="1"/>
</dbReference>
<keyword evidence="3 7" id="KW-0812">Transmembrane</keyword>
<feature type="transmembrane region" description="Helical" evidence="7">
    <location>
        <begin position="143"/>
        <end position="165"/>
    </location>
</feature>
<feature type="transmembrane region" description="Helical" evidence="7">
    <location>
        <begin position="510"/>
        <end position="530"/>
    </location>
</feature>
<dbReference type="CDD" id="cd10328">
    <property type="entry name" value="SLC5sbd_YidK"/>
    <property type="match status" value="1"/>
</dbReference>
<evidence type="ECO:0000256" key="5">
    <source>
        <dbReference type="ARBA" id="ARBA00023136"/>
    </source>
</evidence>
<dbReference type="EMBL" id="FPIY01000002">
    <property type="protein sequence ID" value="SFW49104.1"/>
    <property type="molecule type" value="Genomic_DNA"/>
</dbReference>
<dbReference type="Proteomes" id="UP000183257">
    <property type="component" value="Unassembled WGS sequence"/>
</dbReference>
<feature type="transmembrane region" description="Helical" evidence="7">
    <location>
        <begin position="433"/>
        <end position="450"/>
    </location>
</feature>
<keyword evidence="5 7" id="KW-0472">Membrane</keyword>
<gene>
    <name evidence="8" type="ORF">SAMN05660313_02041</name>
</gene>
<sequence length="575" mass="61961">MMSVLFFIQKLIQYIYKLKPNLFSTMLLTLLSFVGFTVLVAVISYLATRKTNENSSDGYFLGGRSLTAGVIAGSLLLTNLSTEQLIGLNSDAYTDGLSVMAWETLAAIAIVITAIFLLPRYLKGGLTTVPQFLAERFDVTTKTITSGLFLTGYVVVLLPVILYSGSVAISGMFNVPENLGISHTASIWLCVWGIGIIGGIYAVFGGLKAVVVSDSINAIGLLIGGILIPVFGLMYIGDGSIMDGLSILTTQNPEKFNSMGAKTDSVPFSTIFTGMMLVNLFYWGTNQQIIQRALGAKNLAEGQKGLLLASFIKILGPLILVLPGIIAFHIFEGKIDSSSAYPLLVGKVLPDYLVGFFAAVLFGAILSSFNSVLNSSVTLFGLDIYKQHINPEASETKVVKNGKIFGIILALAAMFIAPFIANAGSLFGYLQEVNGIYSIPIFSVIIIGFLTKRVPAIAAKVGIISGSLLYIISQFLMKPYFVDSAFEKAKAAGVTDVDALAIIEADAYPHFLHVMAILCVVNALIMLAIGKIKPRETAFVQKYTEQVEIKPYKYVNQIGIMVCLIVVAIYVYFAN</sequence>